<keyword evidence="3" id="KW-1185">Reference proteome</keyword>
<name>A0A2C5XAQ4_9HYPO</name>
<reference evidence="2 3" key="1">
    <citation type="submission" date="2017-06" db="EMBL/GenBank/DDBJ databases">
        <title>Ant-infecting Ophiocordyceps genomes reveal a high diversity of potential behavioral manipulation genes and a possible major role for enterotoxins.</title>
        <authorList>
            <person name="De Bekker C."/>
            <person name="Evans H.C."/>
            <person name="Brachmann A."/>
            <person name="Hughes D.P."/>
        </authorList>
    </citation>
    <scope>NUCLEOTIDE SEQUENCE [LARGE SCALE GENOMIC DNA]</scope>
    <source>
        <strain evidence="2 3">Map64</strain>
    </source>
</reference>
<dbReference type="Proteomes" id="UP000226192">
    <property type="component" value="Unassembled WGS sequence"/>
</dbReference>
<dbReference type="EMBL" id="NJET01000022">
    <property type="protein sequence ID" value="PHH65039.1"/>
    <property type="molecule type" value="Genomic_DNA"/>
</dbReference>
<evidence type="ECO:0000256" key="1">
    <source>
        <dbReference type="SAM" id="MobiDB-lite"/>
    </source>
</evidence>
<protein>
    <submittedName>
        <fullName evidence="2">Uncharacterized protein</fullName>
    </submittedName>
</protein>
<comment type="caution">
    <text evidence="2">The sequence shown here is derived from an EMBL/GenBank/DDBJ whole genome shotgun (WGS) entry which is preliminary data.</text>
</comment>
<feature type="region of interest" description="Disordered" evidence="1">
    <location>
        <begin position="1"/>
        <end position="89"/>
    </location>
</feature>
<accession>A0A2C5XAQ4</accession>
<sequence>MTLLERLGLARRGESSNRLQQEPETMARRALDPALRSTRLGATVSAPEQQPPPRQSDANNRAEGGAKVDTWEGFFDESGGRDGANQSSD</sequence>
<evidence type="ECO:0000313" key="2">
    <source>
        <dbReference type="EMBL" id="PHH65039.1"/>
    </source>
</evidence>
<organism evidence="2 3">
    <name type="scientific">Ophiocordyceps australis</name>
    <dbReference type="NCBI Taxonomy" id="1399860"/>
    <lineage>
        <taxon>Eukaryota</taxon>
        <taxon>Fungi</taxon>
        <taxon>Dikarya</taxon>
        <taxon>Ascomycota</taxon>
        <taxon>Pezizomycotina</taxon>
        <taxon>Sordariomycetes</taxon>
        <taxon>Hypocreomycetidae</taxon>
        <taxon>Hypocreales</taxon>
        <taxon>Ophiocordycipitaceae</taxon>
        <taxon>Ophiocordyceps</taxon>
    </lineage>
</organism>
<proteinExistence type="predicted"/>
<gene>
    <name evidence="2" type="ORF">CDD81_3437</name>
</gene>
<dbReference type="AlphaFoldDB" id="A0A2C5XAQ4"/>
<evidence type="ECO:0000313" key="3">
    <source>
        <dbReference type="Proteomes" id="UP000226192"/>
    </source>
</evidence>